<dbReference type="PROSITE" id="PS50089">
    <property type="entry name" value="ZF_RING_2"/>
    <property type="match status" value="1"/>
</dbReference>
<gene>
    <name evidence="4" type="ORF">C1SCF055_LOCUS15333</name>
</gene>
<feature type="domain" description="4Fe-4S ferredoxin-type" evidence="3">
    <location>
        <begin position="34"/>
        <end position="66"/>
    </location>
</feature>
<dbReference type="EMBL" id="CAMXCT010001232">
    <property type="protein sequence ID" value="CAI3988113.1"/>
    <property type="molecule type" value="Genomic_DNA"/>
</dbReference>
<keyword evidence="1" id="KW-0862">Zinc</keyword>
<feature type="domain" description="RING-type" evidence="2">
    <location>
        <begin position="7"/>
        <end position="60"/>
    </location>
</feature>
<dbReference type="EMBL" id="CAMXCT030001232">
    <property type="protein sequence ID" value="CAL4775425.1"/>
    <property type="molecule type" value="Genomic_DNA"/>
</dbReference>
<reference evidence="4" key="1">
    <citation type="submission" date="2022-10" db="EMBL/GenBank/DDBJ databases">
        <authorList>
            <person name="Chen Y."/>
            <person name="Dougan E. K."/>
            <person name="Chan C."/>
            <person name="Rhodes N."/>
            <person name="Thang M."/>
        </authorList>
    </citation>
    <scope>NUCLEOTIDE SEQUENCE</scope>
</reference>
<evidence type="ECO:0000313" key="5">
    <source>
        <dbReference type="EMBL" id="CAL4775425.1"/>
    </source>
</evidence>
<organism evidence="4">
    <name type="scientific">Cladocopium goreaui</name>
    <dbReference type="NCBI Taxonomy" id="2562237"/>
    <lineage>
        <taxon>Eukaryota</taxon>
        <taxon>Sar</taxon>
        <taxon>Alveolata</taxon>
        <taxon>Dinophyceae</taxon>
        <taxon>Suessiales</taxon>
        <taxon>Symbiodiniaceae</taxon>
        <taxon>Cladocopium</taxon>
    </lineage>
</organism>
<dbReference type="GO" id="GO:0008270">
    <property type="term" value="F:zinc ion binding"/>
    <property type="evidence" value="ECO:0007669"/>
    <property type="project" value="UniProtKB-KW"/>
</dbReference>
<dbReference type="InterPro" id="IPR017900">
    <property type="entry name" value="4Fe4S_Fe_S_CS"/>
</dbReference>
<keyword evidence="6" id="KW-1185">Reference proteome</keyword>
<dbReference type="InterPro" id="IPR017896">
    <property type="entry name" value="4Fe4S_Fe-S-bd"/>
</dbReference>
<dbReference type="OrthoDB" id="437272at2759"/>
<protein>
    <submittedName>
        <fullName evidence="5">Fucoxanthin-chlorophyll a-c binding protein C, chloroplastic</fullName>
    </submittedName>
</protein>
<keyword evidence="1" id="KW-0479">Metal-binding</keyword>
<proteinExistence type="predicted"/>
<dbReference type="AlphaFoldDB" id="A0A9P1FTS5"/>
<evidence type="ECO:0000259" key="2">
    <source>
        <dbReference type="PROSITE" id="PS50089"/>
    </source>
</evidence>
<name>A0A9P1FTS5_9DINO</name>
<evidence type="ECO:0000259" key="3">
    <source>
        <dbReference type="PROSITE" id="PS51379"/>
    </source>
</evidence>
<sequence>MDPLNDCPICFETYEPEPEVPQGEERPEPVGRHWAVKLDCCQQSLCCHCQLCLARCPFCRIRWHGDQEEEENGGHFWQRRSFPNPILTVWGTTLAFDAIRVMASAGMSGVRVVATAAAAAVAEASPVVLVGGAAGAAAIAGGYALMKAAEHSPQQAERLRTSVRDRERYQLVPDEALAPEGKERRESFQMAVQRAVVCIWDALQWHLSPQWAGMPHVYTGSPWRAEARQKHHQSLSSLLTASTSETAASSSDADAALLSRRLWGDLIFLFLLWLDFNPHTPNWGSSHSYGLPPMHLCWHNRWREDLRHVVSDFARYLQSEAVEAGLPAKEKDMAECLVAMLDHILSWEVMTLDRGRSDLIKASWWNYPSFCKNLQERFAEAWAATVAPPEAEVECRSFQTHAEAMAERELPDEFHNLWCM</sequence>
<dbReference type="InterPro" id="IPR001841">
    <property type="entry name" value="Znf_RING"/>
</dbReference>
<dbReference type="EMBL" id="CAMXCT020001232">
    <property type="protein sequence ID" value="CAL1141488.1"/>
    <property type="molecule type" value="Genomic_DNA"/>
</dbReference>
<comment type="caution">
    <text evidence="4">The sequence shown here is derived from an EMBL/GenBank/DDBJ whole genome shotgun (WGS) entry which is preliminary data.</text>
</comment>
<dbReference type="Proteomes" id="UP001152797">
    <property type="component" value="Unassembled WGS sequence"/>
</dbReference>
<reference evidence="5 6" key="2">
    <citation type="submission" date="2024-05" db="EMBL/GenBank/DDBJ databases">
        <authorList>
            <person name="Chen Y."/>
            <person name="Shah S."/>
            <person name="Dougan E. K."/>
            <person name="Thang M."/>
            <person name="Chan C."/>
        </authorList>
    </citation>
    <scope>NUCLEOTIDE SEQUENCE [LARGE SCALE GENOMIC DNA]</scope>
</reference>
<dbReference type="PROSITE" id="PS00198">
    <property type="entry name" value="4FE4S_FER_1"/>
    <property type="match status" value="1"/>
</dbReference>
<keyword evidence="1" id="KW-0863">Zinc-finger</keyword>
<evidence type="ECO:0000313" key="6">
    <source>
        <dbReference type="Proteomes" id="UP001152797"/>
    </source>
</evidence>
<accession>A0A9P1FTS5</accession>
<dbReference type="PROSITE" id="PS51379">
    <property type="entry name" value="4FE4S_FER_2"/>
    <property type="match status" value="1"/>
</dbReference>
<evidence type="ECO:0000256" key="1">
    <source>
        <dbReference type="PROSITE-ProRule" id="PRU00175"/>
    </source>
</evidence>
<evidence type="ECO:0000313" key="4">
    <source>
        <dbReference type="EMBL" id="CAI3988113.1"/>
    </source>
</evidence>